<evidence type="ECO:0000313" key="3">
    <source>
        <dbReference type="EMBL" id="SVB46323.1"/>
    </source>
</evidence>
<dbReference type="CDD" id="cd03789">
    <property type="entry name" value="GT9_LPS_heptosyltransferase"/>
    <property type="match status" value="1"/>
</dbReference>
<evidence type="ECO:0000256" key="2">
    <source>
        <dbReference type="ARBA" id="ARBA00022679"/>
    </source>
</evidence>
<proteinExistence type="predicted"/>
<organism evidence="3">
    <name type="scientific">marine metagenome</name>
    <dbReference type="NCBI Taxonomy" id="408172"/>
    <lineage>
        <taxon>unclassified sequences</taxon>
        <taxon>metagenomes</taxon>
        <taxon>ecological metagenomes</taxon>
    </lineage>
</organism>
<dbReference type="AlphaFoldDB" id="A0A382E8K8"/>
<keyword evidence="2" id="KW-0808">Transferase</keyword>
<dbReference type="PANTHER" id="PTHR30160:SF1">
    <property type="entry name" value="LIPOPOLYSACCHARIDE 1,2-N-ACETYLGLUCOSAMINETRANSFERASE-RELATED"/>
    <property type="match status" value="1"/>
</dbReference>
<dbReference type="GO" id="GO:0008713">
    <property type="term" value="F:ADP-heptose-lipopolysaccharide heptosyltransferase activity"/>
    <property type="evidence" value="ECO:0007669"/>
    <property type="project" value="TreeGrafter"/>
</dbReference>
<gene>
    <name evidence="3" type="ORF">METZ01_LOCUS199177</name>
</gene>
<dbReference type="GO" id="GO:0005829">
    <property type="term" value="C:cytosol"/>
    <property type="evidence" value="ECO:0007669"/>
    <property type="project" value="TreeGrafter"/>
</dbReference>
<name>A0A382E8K8_9ZZZZ</name>
<reference evidence="3" key="1">
    <citation type="submission" date="2018-05" db="EMBL/GenBank/DDBJ databases">
        <authorList>
            <person name="Lanie J.A."/>
            <person name="Ng W.-L."/>
            <person name="Kazmierczak K.M."/>
            <person name="Andrzejewski T.M."/>
            <person name="Davidsen T.M."/>
            <person name="Wayne K.J."/>
            <person name="Tettelin H."/>
            <person name="Glass J.I."/>
            <person name="Rusch D."/>
            <person name="Podicherti R."/>
            <person name="Tsui H.-C.T."/>
            <person name="Winkler M.E."/>
        </authorList>
    </citation>
    <scope>NUCLEOTIDE SEQUENCE</scope>
</reference>
<evidence type="ECO:0008006" key="4">
    <source>
        <dbReference type="Google" id="ProtNLM"/>
    </source>
</evidence>
<sequence>MSITLINLIYEYFHSPQIDLLVNDDTYSMAKLLPNINFIHQFSYQKKRNYRWKQEKELLSSLFKKYDLSINLTASDRSVIYALLAGKKTISAIEKDNKKSWWKKILLTYYYYFDINKHILLNNLEPLNLLQIEHKNIQKSPEVSNKIVANIKKKLDRRGIKEFVIFHPSAQYKYKIYPQYLRDELLSFLSKLGVSIVITGTNNIIDTEIKLNLPSLPNIFDLIGETSLEEYFALSSLSQAYIGMDTLNMHIASAQNKRIFAIFGPTKLSMWAPWSNQLQVSATDDMAIQTYGNVTIFQADMPCVACGNAGCDDNHGKSDCLYNISPRLVFREIEDWYQKISS</sequence>
<protein>
    <recommendedName>
        <fullName evidence="4">Lipopolysaccharide heptosyltransferase III</fullName>
    </recommendedName>
</protein>
<dbReference type="GO" id="GO:0009244">
    <property type="term" value="P:lipopolysaccharide core region biosynthetic process"/>
    <property type="evidence" value="ECO:0007669"/>
    <property type="project" value="TreeGrafter"/>
</dbReference>
<evidence type="ECO:0000256" key="1">
    <source>
        <dbReference type="ARBA" id="ARBA00022676"/>
    </source>
</evidence>
<dbReference type="SUPFAM" id="SSF53756">
    <property type="entry name" value="UDP-Glycosyltransferase/glycogen phosphorylase"/>
    <property type="match status" value="1"/>
</dbReference>
<keyword evidence="1" id="KW-0328">Glycosyltransferase</keyword>
<dbReference type="InterPro" id="IPR002201">
    <property type="entry name" value="Glyco_trans_9"/>
</dbReference>
<dbReference type="InterPro" id="IPR051199">
    <property type="entry name" value="LPS_LOS_Heptosyltrfase"/>
</dbReference>
<dbReference type="Gene3D" id="3.40.50.2000">
    <property type="entry name" value="Glycogen Phosphorylase B"/>
    <property type="match status" value="2"/>
</dbReference>
<dbReference type="PANTHER" id="PTHR30160">
    <property type="entry name" value="TETRAACYLDISACCHARIDE 4'-KINASE-RELATED"/>
    <property type="match status" value="1"/>
</dbReference>
<dbReference type="EMBL" id="UINC01042971">
    <property type="protein sequence ID" value="SVB46323.1"/>
    <property type="molecule type" value="Genomic_DNA"/>
</dbReference>
<dbReference type="Pfam" id="PF01075">
    <property type="entry name" value="Glyco_transf_9"/>
    <property type="match status" value="1"/>
</dbReference>
<accession>A0A382E8K8</accession>